<dbReference type="Pfam" id="PF00106">
    <property type="entry name" value="adh_short"/>
    <property type="match status" value="1"/>
</dbReference>
<organism evidence="1 2">
    <name type="scientific">Hydrogenophaga aromaticivorans</name>
    <dbReference type="NCBI Taxonomy" id="2610898"/>
    <lineage>
        <taxon>Bacteria</taxon>
        <taxon>Pseudomonadati</taxon>
        <taxon>Pseudomonadota</taxon>
        <taxon>Betaproteobacteria</taxon>
        <taxon>Burkholderiales</taxon>
        <taxon>Comamonadaceae</taxon>
        <taxon>Hydrogenophaga</taxon>
    </lineage>
</organism>
<evidence type="ECO:0000313" key="1">
    <source>
        <dbReference type="EMBL" id="NWF48811.1"/>
    </source>
</evidence>
<accession>A0A7Y8L0W7</accession>
<reference evidence="1 2" key="1">
    <citation type="submission" date="2019-09" db="EMBL/GenBank/DDBJ databases">
        <title>Hydrogenophaga aromatica sp. nov., isolated from a para-xylene-degrading enrichment culture.</title>
        <authorList>
            <person name="Tancsics A."/>
            <person name="Banerjee S."/>
        </authorList>
    </citation>
    <scope>NUCLEOTIDE SEQUENCE [LARGE SCALE GENOMIC DNA]</scope>
    <source>
        <strain evidence="1 2">D2P1</strain>
    </source>
</reference>
<comment type="caution">
    <text evidence="1">The sequence shown here is derived from an EMBL/GenBank/DDBJ whole genome shotgun (WGS) entry which is preliminary data.</text>
</comment>
<keyword evidence="2" id="KW-1185">Reference proteome</keyword>
<proteinExistence type="predicted"/>
<dbReference type="EMBL" id="VYGV01000028">
    <property type="protein sequence ID" value="NWF48811.1"/>
    <property type="molecule type" value="Genomic_DNA"/>
</dbReference>
<dbReference type="Proteomes" id="UP000545507">
    <property type="component" value="Unassembled WGS sequence"/>
</dbReference>
<dbReference type="InterPro" id="IPR002347">
    <property type="entry name" value="SDR_fam"/>
</dbReference>
<dbReference type="RefSeq" id="WP_177139679.1">
    <property type="nucleotide sequence ID" value="NZ_VYGV01000028.1"/>
</dbReference>
<sequence length="59" mass="6102">MFDLTGQTMFVTGATSGIGRPITEAFRVAGAAVVVADMNGERLAEQAGCLKDLCPKVSV</sequence>
<protein>
    <submittedName>
        <fullName evidence="1">SDR family NAD(P)-dependent oxidoreductase</fullName>
    </submittedName>
</protein>
<name>A0A7Y8L0W7_9BURK</name>
<dbReference type="Gene3D" id="3.40.50.720">
    <property type="entry name" value="NAD(P)-binding Rossmann-like Domain"/>
    <property type="match status" value="1"/>
</dbReference>
<gene>
    <name evidence="1" type="ORF">F3K02_26650</name>
</gene>
<dbReference type="InterPro" id="IPR036291">
    <property type="entry name" value="NAD(P)-bd_dom_sf"/>
</dbReference>
<dbReference type="SUPFAM" id="SSF51735">
    <property type="entry name" value="NAD(P)-binding Rossmann-fold domains"/>
    <property type="match status" value="1"/>
</dbReference>
<dbReference type="AlphaFoldDB" id="A0A7Y8L0W7"/>
<evidence type="ECO:0000313" key="2">
    <source>
        <dbReference type="Proteomes" id="UP000545507"/>
    </source>
</evidence>